<gene>
    <name evidence="2" type="ORF">ACFQO6_06015</name>
</gene>
<feature type="transmembrane region" description="Helical" evidence="1">
    <location>
        <begin position="68"/>
        <end position="86"/>
    </location>
</feature>
<accession>A0ABW2MXT8</accession>
<feature type="transmembrane region" description="Helical" evidence="1">
    <location>
        <begin position="44"/>
        <end position="62"/>
    </location>
</feature>
<keyword evidence="1" id="KW-1133">Transmembrane helix</keyword>
<dbReference type="Pfam" id="PF11239">
    <property type="entry name" value="DUF3040"/>
    <property type="match status" value="1"/>
</dbReference>
<reference evidence="3" key="1">
    <citation type="journal article" date="2019" name="Int. J. Syst. Evol. Microbiol.">
        <title>The Global Catalogue of Microorganisms (GCM) 10K type strain sequencing project: providing services to taxonomists for standard genome sequencing and annotation.</title>
        <authorList>
            <consortium name="The Broad Institute Genomics Platform"/>
            <consortium name="The Broad Institute Genome Sequencing Center for Infectious Disease"/>
            <person name="Wu L."/>
            <person name="Ma J."/>
        </authorList>
    </citation>
    <scope>NUCLEOTIDE SEQUENCE [LARGE SCALE GENOMIC DNA]</scope>
    <source>
        <strain evidence="3">FCH27</strain>
    </source>
</reference>
<keyword evidence="3" id="KW-1185">Reference proteome</keyword>
<proteinExistence type="predicted"/>
<evidence type="ECO:0000313" key="2">
    <source>
        <dbReference type="EMBL" id="MFC7359819.1"/>
    </source>
</evidence>
<dbReference type="EMBL" id="JBHTCH010000004">
    <property type="protein sequence ID" value="MFC7359819.1"/>
    <property type="molecule type" value="Genomic_DNA"/>
</dbReference>
<evidence type="ECO:0000256" key="1">
    <source>
        <dbReference type="SAM" id="Phobius"/>
    </source>
</evidence>
<protein>
    <submittedName>
        <fullName evidence="2">DUF3040 domain-containing protein</fullName>
    </submittedName>
</protein>
<evidence type="ECO:0000313" key="3">
    <source>
        <dbReference type="Proteomes" id="UP001596524"/>
    </source>
</evidence>
<name>A0ABW2MXT8_9ACTN</name>
<dbReference type="InterPro" id="IPR021401">
    <property type="entry name" value="DUF3040"/>
</dbReference>
<comment type="caution">
    <text evidence="2">The sequence shown here is derived from an EMBL/GenBank/DDBJ whole genome shotgun (WGS) entry which is preliminary data.</text>
</comment>
<keyword evidence="1" id="KW-0812">Transmembrane</keyword>
<sequence>MLSDHERRTLEQIQSELAESDPEFARFLAVGETPATLRALRRNYVIWFIAATAALLTIMSAATGLTSGAILCATVVLGALVCQLWWPHPGMRHLRRRNR</sequence>
<dbReference type="RefSeq" id="WP_255889934.1">
    <property type="nucleotide sequence ID" value="NZ_JAFMZM010000002.1"/>
</dbReference>
<keyword evidence="1" id="KW-0472">Membrane</keyword>
<dbReference type="Proteomes" id="UP001596524">
    <property type="component" value="Unassembled WGS sequence"/>
</dbReference>
<organism evidence="2 3">
    <name type="scientific">Nocardioides astragali</name>
    <dbReference type="NCBI Taxonomy" id="1776736"/>
    <lineage>
        <taxon>Bacteria</taxon>
        <taxon>Bacillati</taxon>
        <taxon>Actinomycetota</taxon>
        <taxon>Actinomycetes</taxon>
        <taxon>Propionibacteriales</taxon>
        <taxon>Nocardioidaceae</taxon>
        <taxon>Nocardioides</taxon>
    </lineage>
</organism>